<reference evidence="16" key="1">
    <citation type="journal article" date="2020" name="mSystems">
        <title>Genome- and Community-Level Interaction Insights into Carbon Utilization and Element Cycling Functions of Hydrothermarchaeota in Hydrothermal Sediment.</title>
        <authorList>
            <person name="Zhou Z."/>
            <person name="Liu Y."/>
            <person name="Xu W."/>
            <person name="Pan J."/>
            <person name="Luo Z.H."/>
            <person name="Li M."/>
        </authorList>
    </citation>
    <scope>NUCLEOTIDE SEQUENCE [LARGE SCALE GENOMIC DNA]</scope>
    <source>
        <strain evidence="16">HyVt-85</strain>
    </source>
</reference>
<dbReference type="PANTHER" id="PTHR20861:SF3">
    <property type="entry name" value="SHIKIMATE KINASE"/>
    <property type="match status" value="1"/>
</dbReference>
<dbReference type="GO" id="GO:0008652">
    <property type="term" value="P:amino acid biosynthetic process"/>
    <property type="evidence" value="ECO:0007669"/>
    <property type="project" value="UniProtKB-KW"/>
</dbReference>
<evidence type="ECO:0000259" key="15">
    <source>
        <dbReference type="Pfam" id="PF00288"/>
    </source>
</evidence>
<keyword evidence="12 14" id="KW-0057">Aromatic amino acid biosynthesis</keyword>
<dbReference type="EMBL" id="DRTM01000131">
    <property type="protein sequence ID" value="HHE75852.1"/>
    <property type="molecule type" value="Genomic_DNA"/>
</dbReference>
<dbReference type="GO" id="GO:0009073">
    <property type="term" value="P:aromatic amino acid family biosynthetic process"/>
    <property type="evidence" value="ECO:0007669"/>
    <property type="project" value="UniProtKB-KW"/>
</dbReference>
<evidence type="ECO:0000313" key="16">
    <source>
        <dbReference type="EMBL" id="HHE75852.1"/>
    </source>
</evidence>
<comment type="subcellular location">
    <subcellularLocation>
        <location evidence="1 14">Cytoplasm</location>
    </subcellularLocation>
</comment>
<evidence type="ECO:0000256" key="10">
    <source>
        <dbReference type="ARBA" id="ARBA00022777"/>
    </source>
</evidence>
<evidence type="ECO:0000256" key="1">
    <source>
        <dbReference type="ARBA" id="ARBA00004496"/>
    </source>
</evidence>
<dbReference type="InterPro" id="IPR014721">
    <property type="entry name" value="Ribsml_uS5_D2-typ_fold_subgr"/>
</dbReference>
<keyword evidence="10 14" id="KW-0418">Kinase</keyword>
<dbReference type="InterPro" id="IPR006204">
    <property type="entry name" value="GHMP_kinase_N_dom"/>
</dbReference>
<sequence>MIAVAHSAVTVVNALASWKGAALGINLKVKAKAEIKEEDIDVKIKVRGKDYHDLSLVKEVVKVIRERTGMNFGVKINIDSEIPVAKGLKSSSAVANAVTVAILKALDIHLRDEEILKIGVEAAKRARVTLTGAYDDACASYFGGLVFTDNRKMSLLKRERISSLPVVLLVPSHKVETYSLRHIDFSVIKDSVERIFHMAFRGEWRYASFLNALAYASLLGYDIEPILEAYSLGATVGLCGKGPALFAITEEPEMIQNVWNGMGEIIKTEVFA</sequence>
<dbReference type="HAMAP" id="MF_00370">
    <property type="entry name" value="Shik_kinase_arch"/>
    <property type="match status" value="1"/>
</dbReference>
<dbReference type="Gene3D" id="3.30.230.10">
    <property type="match status" value="1"/>
</dbReference>
<dbReference type="PIRSF" id="PIRSF005758">
    <property type="entry name" value="Shikimt_kin_arch"/>
    <property type="match status" value="1"/>
</dbReference>
<dbReference type="AlphaFoldDB" id="A0A7J3T9Q3"/>
<comment type="similarity">
    <text evidence="3 14">Belongs to the GHMP kinase family. Archaeal shikimate kinase subfamily.</text>
</comment>
<evidence type="ECO:0000256" key="6">
    <source>
        <dbReference type="ARBA" id="ARBA00022490"/>
    </source>
</evidence>
<organism evidence="16">
    <name type="scientific">Candidatus Aciduliprofundum boonei</name>
    <dbReference type="NCBI Taxonomy" id="379547"/>
    <lineage>
        <taxon>Archaea</taxon>
        <taxon>Methanobacteriati</taxon>
        <taxon>Thermoplasmatota</taxon>
        <taxon>DHVE2 group</taxon>
        <taxon>Candidatus Aciduliprofundum</taxon>
    </lineage>
</organism>
<evidence type="ECO:0000256" key="2">
    <source>
        <dbReference type="ARBA" id="ARBA00004842"/>
    </source>
</evidence>
<feature type="binding site" evidence="14">
    <location>
        <begin position="83"/>
        <end position="93"/>
    </location>
    <ligand>
        <name>ATP</name>
        <dbReference type="ChEBI" id="CHEBI:30616"/>
    </ligand>
</feature>
<dbReference type="InterPro" id="IPR020568">
    <property type="entry name" value="Ribosomal_Su5_D2-typ_SF"/>
</dbReference>
<keyword evidence="8 14" id="KW-0808">Transferase</keyword>
<dbReference type="EC" id="2.7.1.71" evidence="4 14"/>
<dbReference type="GO" id="GO:0004765">
    <property type="term" value="F:shikimate kinase activity"/>
    <property type="evidence" value="ECO:0007669"/>
    <property type="project" value="UniProtKB-UniRule"/>
</dbReference>
<gene>
    <name evidence="14" type="primary">aroK</name>
    <name evidence="16" type="ORF">ENL31_01830</name>
</gene>
<dbReference type="SUPFAM" id="SSF54211">
    <property type="entry name" value="Ribosomal protein S5 domain 2-like"/>
    <property type="match status" value="1"/>
</dbReference>
<evidence type="ECO:0000256" key="9">
    <source>
        <dbReference type="ARBA" id="ARBA00022741"/>
    </source>
</evidence>
<name>A0A7J3T9Q3_9ARCH</name>
<keyword evidence="6 14" id="KW-0963">Cytoplasm</keyword>
<evidence type="ECO:0000256" key="12">
    <source>
        <dbReference type="ARBA" id="ARBA00023141"/>
    </source>
</evidence>
<dbReference type="Proteomes" id="UP000886130">
    <property type="component" value="Unassembled WGS sequence"/>
</dbReference>
<feature type="domain" description="GHMP kinase N-terminal" evidence="15">
    <location>
        <begin position="56"/>
        <end position="144"/>
    </location>
</feature>
<dbReference type="GO" id="GO:0009423">
    <property type="term" value="P:chorismate biosynthetic process"/>
    <property type="evidence" value="ECO:0007669"/>
    <property type="project" value="UniProtKB-UniRule"/>
</dbReference>
<dbReference type="PANTHER" id="PTHR20861">
    <property type="entry name" value="HOMOSERINE/4-DIPHOSPHOCYTIDYL-2-C-METHYL-D-ERYTHRITOL KINASE"/>
    <property type="match status" value="1"/>
</dbReference>
<dbReference type="GO" id="GO:0005737">
    <property type="term" value="C:cytoplasm"/>
    <property type="evidence" value="ECO:0007669"/>
    <property type="project" value="UniProtKB-SubCell"/>
</dbReference>
<dbReference type="InterPro" id="IPR010189">
    <property type="entry name" value="SK_arc"/>
</dbReference>
<dbReference type="GO" id="GO:0005524">
    <property type="term" value="F:ATP binding"/>
    <property type="evidence" value="ECO:0007669"/>
    <property type="project" value="UniProtKB-UniRule"/>
</dbReference>
<proteinExistence type="inferred from homology"/>
<protein>
    <recommendedName>
        <fullName evidence="5 14">Shikimate kinase</fullName>
        <shortName evidence="14">SK</shortName>
        <ecNumber evidence="4 14">2.7.1.71</ecNumber>
    </recommendedName>
</protein>
<evidence type="ECO:0000256" key="7">
    <source>
        <dbReference type="ARBA" id="ARBA00022605"/>
    </source>
</evidence>
<evidence type="ECO:0000256" key="11">
    <source>
        <dbReference type="ARBA" id="ARBA00022840"/>
    </source>
</evidence>
<comment type="caution">
    <text evidence="16">The sequence shown here is derived from an EMBL/GenBank/DDBJ whole genome shotgun (WGS) entry which is preliminary data.</text>
</comment>
<evidence type="ECO:0000256" key="4">
    <source>
        <dbReference type="ARBA" id="ARBA00012154"/>
    </source>
</evidence>
<evidence type="ECO:0000256" key="14">
    <source>
        <dbReference type="HAMAP-Rule" id="MF_00370"/>
    </source>
</evidence>
<comment type="catalytic activity">
    <reaction evidence="13 14">
        <text>shikimate + ATP = 3-phosphoshikimate + ADP + H(+)</text>
        <dbReference type="Rhea" id="RHEA:13121"/>
        <dbReference type="ChEBI" id="CHEBI:15378"/>
        <dbReference type="ChEBI" id="CHEBI:30616"/>
        <dbReference type="ChEBI" id="CHEBI:36208"/>
        <dbReference type="ChEBI" id="CHEBI:145989"/>
        <dbReference type="ChEBI" id="CHEBI:456216"/>
        <dbReference type="EC" id="2.7.1.71"/>
    </reaction>
</comment>
<keyword evidence="11 14" id="KW-0067">ATP-binding</keyword>
<accession>A0A7J3T9Q3</accession>
<evidence type="ECO:0000256" key="5">
    <source>
        <dbReference type="ARBA" id="ARBA00013853"/>
    </source>
</evidence>
<dbReference type="Pfam" id="PF00288">
    <property type="entry name" value="GHMP_kinases_N"/>
    <property type="match status" value="1"/>
</dbReference>
<evidence type="ECO:0000256" key="13">
    <source>
        <dbReference type="ARBA" id="ARBA00048567"/>
    </source>
</evidence>
<comment type="pathway">
    <text evidence="2 14">Metabolic intermediate biosynthesis; chorismate biosynthesis; chorismate from D-erythrose 4-phosphate and phosphoenolpyruvate: step 5/7.</text>
</comment>
<dbReference type="NCBIfam" id="TIGR01920">
    <property type="entry name" value="Shik_kin_archae"/>
    <property type="match status" value="1"/>
</dbReference>
<keyword evidence="7 14" id="KW-0028">Amino-acid biosynthesis</keyword>
<dbReference type="UniPathway" id="UPA00053">
    <property type="reaction ID" value="UER00088"/>
</dbReference>
<evidence type="ECO:0000256" key="3">
    <source>
        <dbReference type="ARBA" id="ARBA00010202"/>
    </source>
</evidence>
<evidence type="ECO:0000256" key="8">
    <source>
        <dbReference type="ARBA" id="ARBA00022679"/>
    </source>
</evidence>
<keyword evidence="9 14" id="KW-0547">Nucleotide-binding</keyword>